<accession>A0ABU1SFS6</accession>
<feature type="transmembrane region" description="Helical" evidence="1">
    <location>
        <begin position="43"/>
        <end position="61"/>
    </location>
</feature>
<evidence type="ECO:0000313" key="3">
    <source>
        <dbReference type="Proteomes" id="UP001259347"/>
    </source>
</evidence>
<dbReference type="EMBL" id="JAVDUM010000009">
    <property type="protein sequence ID" value="MDR6867712.1"/>
    <property type="molecule type" value="Genomic_DNA"/>
</dbReference>
<gene>
    <name evidence="2" type="ORF">J2Y69_002316</name>
</gene>
<protein>
    <submittedName>
        <fullName evidence="2">Uncharacterized protein</fullName>
    </submittedName>
</protein>
<evidence type="ECO:0000313" key="2">
    <source>
        <dbReference type="EMBL" id="MDR6867712.1"/>
    </source>
</evidence>
<evidence type="ECO:0000256" key="1">
    <source>
        <dbReference type="SAM" id="Phobius"/>
    </source>
</evidence>
<name>A0ABU1SFS6_9MICO</name>
<organism evidence="2 3">
    <name type="scientific">Microbacterium resistens</name>
    <dbReference type="NCBI Taxonomy" id="156977"/>
    <lineage>
        <taxon>Bacteria</taxon>
        <taxon>Bacillati</taxon>
        <taxon>Actinomycetota</taxon>
        <taxon>Actinomycetes</taxon>
        <taxon>Micrococcales</taxon>
        <taxon>Microbacteriaceae</taxon>
        <taxon>Microbacterium</taxon>
    </lineage>
</organism>
<sequence length="191" mass="20862">MSSVFFLLAMAMLFVAVVLAFVGMVRTKPSPDTRPWHLKTRFWMLGAGVLSGISLIVAVAVPRPTSAELDAARADEQHEVAQQKWEADSLPGEAPRMTEARTLETISKVASVTRKIMVKGSSDLACDALDELYNEVAIAELDDERQPYVDALQNDLGKAVDGCADGDWRDAMPSVLNSNSIAESYVTLFDR</sequence>
<keyword evidence="1" id="KW-0472">Membrane</keyword>
<dbReference type="Proteomes" id="UP001259347">
    <property type="component" value="Unassembled WGS sequence"/>
</dbReference>
<keyword evidence="1" id="KW-1133">Transmembrane helix</keyword>
<proteinExistence type="predicted"/>
<reference evidence="2 3" key="1">
    <citation type="submission" date="2023-07" db="EMBL/GenBank/DDBJ databases">
        <title>Sorghum-associated microbial communities from plants grown in Nebraska, USA.</title>
        <authorList>
            <person name="Schachtman D."/>
        </authorList>
    </citation>
    <scope>NUCLEOTIDE SEQUENCE [LARGE SCALE GENOMIC DNA]</scope>
    <source>
        <strain evidence="2 3">2980</strain>
    </source>
</reference>
<keyword evidence="3" id="KW-1185">Reference proteome</keyword>
<comment type="caution">
    <text evidence="2">The sequence shown here is derived from an EMBL/GenBank/DDBJ whole genome shotgun (WGS) entry which is preliminary data.</text>
</comment>
<dbReference type="RefSeq" id="WP_310020771.1">
    <property type="nucleotide sequence ID" value="NZ_JAVDUM010000009.1"/>
</dbReference>
<keyword evidence="1" id="KW-0812">Transmembrane</keyword>